<accession>A0A9X7UA59</accession>
<reference evidence="1 2" key="1">
    <citation type="submission" date="2020-07" db="EMBL/GenBank/DDBJ databases">
        <title>Whole genome sequence of Sphingobium yanoikuyae A3.</title>
        <authorList>
            <person name="Han S.-S."/>
        </authorList>
    </citation>
    <scope>NUCLEOTIDE SEQUENCE [LARGE SCALE GENOMIC DNA]</scope>
    <source>
        <strain evidence="1 2">A3</strain>
    </source>
</reference>
<evidence type="ECO:0000313" key="1">
    <source>
        <dbReference type="EMBL" id="QNG44674.1"/>
    </source>
</evidence>
<organism evidence="1 2">
    <name type="scientific">Sphingobium yanoikuyae</name>
    <name type="common">Sphingomonas yanoikuyae</name>
    <dbReference type="NCBI Taxonomy" id="13690"/>
    <lineage>
        <taxon>Bacteria</taxon>
        <taxon>Pseudomonadati</taxon>
        <taxon>Pseudomonadota</taxon>
        <taxon>Alphaproteobacteria</taxon>
        <taxon>Sphingomonadales</taxon>
        <taxon>Sphingomonadaceae</taxon>
        <taxon>Sphingobium</taxon>
    </lineage>
</organism>
<evidence type="ECO:0000313" key="2">
    <source>
        <dbReference type="Proteomes" id="UP000515377"/>
    </source>
</evidence>
<name>A0A9X7UA59_SPHYA</name>
<protein>
    <submittedName>
        <fullName evidence="1">Uncharacterized protein</fullName>
    </submittedName>
</protein>
<dbReference type="Proteomes" id="UP000515377">
    <property type="component" value="Chromosome"/>
</dbReference>
<proteinExistence type="predicted"/>
<sequence>MQYEVMLAYIVIGLLTAADYSTAPCDCLSCQTGRPDYPCLIEDRDD</sequence>
<dbReference type="AlphaFoldDB" id="A0A9X7UA59"/>
<gene>
    <name evidence="1" type="ORF">H3V42_22910</name>
</gene>
<dbReference type="EMBL" id="CP060122">
    <property type="protein sequence ID" value="QNG44674.1"/>
    <property type="molecule type" value="Genomic_DNA"/>
</dbReference>